<organism evidence="3 4">
    <name type="scientific">Podospora australis</name>
    <dbReference type="NCBI Taxonomy" id="1536484"/>
    <lineage>
        <taxon>Eukaryota</taxon>
        <taxon>Fungi</taxon>
        <taxon>Dikarya</taxon>
        <taxon>Ascomycota</taxon>
        <taxon>Pezizomycotina</taxon>
        <taxon>Sordariomycetes</taxon>
        <taxon>Sordariomycetidae</taxon>
        <taxon>Sordariales</taxon>
        <taxon>Podosporaceae</taxon>
        <taxon>Podospora</taxon>
    </lineage>
</organism>
<keyword evidence="1" id="KW-0732">Signal</keyword>
<feature type="domain" description="SCP" evidence="2">
    <location>
        <begin position="52"/>
        <end position="178"/>
    </location>
</feature>
<feature type="signal peptide" evidence="1">
    <location>
        <begin position="1"/>
        <end position="16"/>
    </location>
</feature>
<name>A0AAN6WYY0_9PEZI</name>
<dbReference type="SMART" id="SM00198">
    <property type="entry name" value="SCP"/>
    <property type="match status" value="1"/>
</dbReference>
<sequence length="216" mass="23946">MRSKFLLLGLTGLASANPNHLKHNPTTTITVIETPTATPTPSSEPQFVSDTLFRDTILNSTNSYRQEHNATAVRYNTSLAEFATNYLFSTACEMKHSGGPYGENLAIGCSEVQGCVELWGDERNMYNFRKGDFSKETGHFTQLVWKDTTDVGCGRKWCGEDKRWYLACEYWPRGNVLGEFVSMVQETVSMAALPRDSRPAVTMGAVIGLGVVMLLV</sequence>
<dbReference type="EMBL" id="MU864362">
    <property type="protein sequence ID" value="KAK4190879.1"/>
    <property type="molecule type" value="Genomic_DNA"/>
</dbReference>
<protein>
    <submittedName>
        <fullName evidence="3">CAP domain-containing protein</fullName>
    </submittedName>
</protein>
<keyword evidence="4" id="KW-1185">Reference proteome</keyword>
<proteinExistence type="predicted"/>
<dbReference type="Proteomes" id="UP001302126">
    <property type="component" value="Unassembled WGS sequence"/>
</dbReference>
<dbReference type="Pfam" id="PF00188">
    <property type="entry name" value="CAP"/>
    <property type="match status" value="1"/>
</dbReference>
<reference evidence="3" key="1">
    <citation type="journal article" date="2023" name="Mol. Phylogenet. Evol.">
        <title>Genome-scale phylogeny and comparative genomics of the fungal order Sordariales.</title>
        <authorList>
            <person name="Hensen N."/>
            <person name="Bonometti L."/>
            <person name="Westerberg I."/>
            <person name="Brannstrom I.O."/>
            <person name="Guillou S."/>
            <person name="Cros-Aarteil S."/>
            <person name="Calhoun S."/>
            <person name="Haridas S."/>
            <person name="Kuo A."/>
            <person name="Mondo S."/>
            <person name="Pangilinan J."/>
            <person name="Riley R."/>
            <person name="LaButti K."/>
            <person name="Andreopoulos B."/>
            <person name="Lipzen A."/>
            <person name="Chen C."/>
            <person name="Yan M."/>
            <person name="Daum C."/>
            <person name="Ng V."/>
            <person name="Clum A."/>
            <person name="Steindorff A."/>
            <person name="Ohm R.A."/>
            <person name="Martin F."/>
            <person name="Silar P."/>
            <person name="Natvig D.O."/>
            <person name="Lalanne C."/>
            <person name="Gautier V."/>
            <person name="Ament-Velasquez S.L."/>
            <person name="Kruys A."/>
            <person name="Hutchinson M.I."/>
            <person name="Powell A.J."/>
            <person name="Barry K."/>
            <person name="Miller A.N."/>
            <person name="Grigoriev I.V."/>
            <person name="Debuchy R."/>
            <person name="Gladieux P."/>
            <person name="Hiltunen Thoren M."/>
            <person name="Johannesson H."/>
        </authorList>
    </citation>
    <scope>NUCLEOTIDE SEQUENCE</scope>
    <source>
        <strain evidence="3">PSN309</strain>
    </source>
</reference>
<feature type="chain" id="PRO_5042977689" evidence="1">
    <location>
        <begin position="17"/>
        <end position="216"/>
    </location>
</feature>
<dbReference type="SUPFAM" id="SSF55797">
    <property type="entry name" value="PR-1-like"/>
    <property type="match status" value="1"/>
</dbReference>
<dbReference type="PROSITE" id="PS01009">
    <property type="entry name" value="CRISP_1"/>
    <property type="match status" value="1"/>
</dbReference>
<dbReference type="InterPro" id="IPR014044">
    <property type="entry name" value="CAP_dom"/>
</dbReference>
<evidence type="ECO:0000313" key="3">
    <source>
        <dbReference type="EMBL" id="KAK4190879.1"/>
    </source>
</evidence>
<accession>A0AAN6WYY0</accession>
<dbReference type="AlphaFoldDB" id="A0AAN6WYY0"/>
<evidence type="ECO:0000313" key="4">
    <source>
        <dbReference type="Proteomes" id="UP001302126"/>
    </source>
</evidence>
<dbReference type="InterPro" id="IPR001283">
    <property type="entry name" value="CRISP-related"/>
</dbReference>
<dbReference type="Gene3D" id="3.40.33.10">
    <property type="entry name" value="CAP"/>
    <property type="match status" value="1"/>
</dbReference>
<dbReference type="PRINTS" id="PR00837">
    <property type="entry name" value="V5TPXLIKE"/>
</dbReference>
<dbReference type="InterPro" id="IPR018244">
    <property type="entry name" value="Allrgn_V5/Tpx1_CS"/>
</dbReference>
<evidence type="ECO:0000256" key="1">
    <source>
        <dbReference type="SAM" id="SignalP"/>
    </source>
</evidence>
<dbReference type="GO" id="GO:0005576">
    <property type="term" value="C:extracellular region"/>
    <property type="evidence" value="ECO:0007669"/>
    <property type="project" value="InterPro"/>
</dbReference>
<reference evidence="3" key="2">
    <citation type="submission" date="2023-05" db="EMBL/GenBank/DDBJ databases">
        <authorList>
            <consortium name="Lawrence Berkeley National Laboratory"/>
            <person name="Steindorff A."/>
            <person name="Hensen N."/>
            <person name="Bonometti L."/>
            <person name="Westerberg I."/>
            <person name="Brannstrom I.O."/>
            <person name="Guillou S."/>
            <person name="Cros-Aarteil S."/>
            <person name="Calhoun S."/>
            <person name="Haridas S."/>
            <person name="Kuo A."/>
            <person name="Mondo S."/>
            <person name="Pangilinan J."/>
            <person name="Riley R."/>
            <person name="Labutti K."/>
            <person name="Andreopoulos B."/>
            <person name="Lipzen A."/>
            <person name="Chen C."/>
            <person name="Yanf M."/>
            <person name="Daum C."/>
            <person name="Ng V."/>
            <person name="Clum A."/>
            <person name="Ohm R."/>
            <person name="Martin F."/>
            <person name="Silar P."/>
            <person name="Natvig D."/>
            <person name="Lalanne C."/>
            <person name="Gautier V."/>
            <person name="Ament-Velasquez S.L."/>
            <person name="Kruys A."/>
            <person name="Hutchinson M.I."/>
            <person name="Powell A.J."/>
            <person name="Barry K."/>
            <person name="Miller A.N."/>
            <person name="Grigoriev I.V."/>
            <person name="Debuchy R."/>
            <person name="Gladieux P."/>
            <person name="Thoren M.H."/>
            <person name="Johannesson H."/>
        </authorList>
    </citation>
    <scope>NUCLEOTIDE SEQUENCE</scope>
    <source>
        <strain evidence="3">PSN309</strain>
    </source>
</reference>
<dbReference type="PANTHER" id="PTHR10334">
    <property type="entry name" value="CYSTEINE-RICH SECRETORY PROTEIN-RELATED"/>
    <property type="match status" value="1"/>
</dbReference>
<dbReference type="InterPro" id="IPR035940">
    <property type="entry name" value="CAP_sf"/>
</dbReference>
<evidence type="ECO:0000259" key="2">
    <source>
        <dbReference type="SMART" id="SM00198"/>
    </source>
</evidence>
<gene>
    <name evidence="3" type="ORF">QBC35DRAFT_488418</name>
</gene>
<comment type="caution">
    <text evidence="3">The sequence shown here is derived from an EMBL/GenBank/DDBJ whole genome shotgun (WGS) entry which is preliminary data.</text>
</comment>